<dbReference type="Proteomes" id="UP001497623">
    <property type="component" value="Unassembled WGS sequence"/>
</dbReference>
<feature type="non-terminal residue" evidence="2">
    <location>
        <position position="99"/>
    </location>
</feature>
<dbReference type="AlphaFoldDB" id="A0AAV2RMX5"/>
<gene>
    <name evidence="2" type="ORF">MNOR_LOCUS27092</name>
</gene>
<feature type="compositionally biased region" description="Polar residues" evidence="1">
    <location>
        <begin position="1"/>
        <end position="21"/>
    </location>
</feature>
<name>A0AAV2RMX5_MEGNR</name>
<sequence>MHASQITVNNQSVVENSSGTPTGHVATEDYRNRAPVNLNQIFVSRISRTLSLDSSIPVMPSMNKSDKVSFVPMSSVQQITKKKSISRLNSGASKDLYFP</sequence>
<dbReference type="EMBL" id="CAXKWB010027982">
    <property type="protein sequence ID" value="CAL4132962.1"/>
    <property type="molecule type" value="Genomic_DNA"/>
</dbReference>
<proteinExistence type="predicted"/>
<organism evidence="2 3">
    <name type="scientific">Meganyctiphanes norvegica</name>
    <name type="common">Northern krill</name>
    <name type="synonym">Thysanopoda norvegica</name>
    <dbReference type="NCBI Taxonomy" id="48144"/>
    <lineage>
        <taxon>Eukaryota</taxon>
        <taxon>Metazoa</taxon>
        <taxon>Ecdysozoa</taxon>
        <taxon>Arthropoda</taxon>
        <taxon>Crustacea</taxon>
        <taxon>Multicrustacea</taxon>
        <taxon>Malacostraca</taxon>
        <taxon>Eumalacostraca</taxon>
        <taxon>Eucarida</taxon>
        <taxon>Euphausiacea</taxon>
        <taxon>Euphausiidae</taxon>
        <taxon>Meganyctiphanes</taxon>
    </lineage>
</organism>
<protein>
    <submittedName>
        <fullName evidence="2">Uncharacterized protein</fullName>
    </submittedName>
</protein>
<feature type="region of interest" description="Disordered" evidence="1">
    <location>
        <begin position="1"/>
        <end position="28"/>
    </location>
</feature>
<evidence type="ECO:0000256" key="1">
    <source>
        <dbReference type="SAM" id="MobiDB-lite"/>
    </source>
</evidence>
<keyword evidence="3" id="KW-1185">Reference proteome</keyword>
<evidence type="ECO:0000313" key="3">
    <source>
        <dbReference type="Proteomes" id="UP001497623"/>
    </source>
</evidence>
<comment type="caution">
    <text evidence="2">The sequence shown here is derived from an EMBL/GenBank/DDBJ whole genome shotgun (WGS) entry which is preliminary data.</text>
</comment>
<reference evidence="2 3" key="1">
    <citation type="submission" date="2024-05" db="EMBL/GenBank/DDBJ databases">
        <authorList>
            <person name="Wallberg A."/>
        </authorList>
    </citation>
    <scope>NUCLEOTIDE SEQUENCE [LARGE SCALE GENOMIC DNA]</scope>
</reference>
<accession>A0AAV2RMX5</accession>
<evidence type="ECO:0000313" key="2">
    <source>
        <dbReference type="EMBL" id="CAL4132962.1"/>
    </source>
</evidence>